<sequence length="1039" mass="112183">MLVCRGCTPVPWSHRESPRGHGLACILGVVFINCAVAGFVQLYLPQQVDGSGFIVLLFRKRCLVCTPILRFHRESPLGATVSELGGDVLRDRISGACPCVPPYRWPLTLKPLSVRGRVLPCLYGASLFRAVTLHSAGYSVYLSSPPPVTTLGWEAVACLCAVRGACLVTTYRITTCGTPGARPSVPPYRRPLILEPLSASSICDRPSCSSRVAVDGHSSCSTHSPCFTAAGYDPTACQVCRTWLGEFRRFPTGTRLAPPPLVALRSVWARIRRAASKRGDASVHWADPALAAELGLSRTRTTSAGTTASGEATRPSSPCPEREVPVPGAVLSEASGESVPSPLHSSPSPPPSPSRGSSPRRSSPHKRRSSSSVHKRSRTSRNPKRSHRKQSGRERSRVKRSRHTRSVSRASSAYSLTSPSTSPSPSPTRRRHHRSRRSDPSRSGHVLSDGTRFNLRAEIRAEVKEALLALLSDFKASLAPQVSSALPSGPIQGWRRRDDVQIKFATSDEGVTIFKYRLKPWSASEPTPSTTKISTTSTLDAVRAMLVNRLLNPSQAHSLNTAYGVAMVEFGPTAFFPESGQKSLDVASMLEKAVDHRKISARRPNPSSVTVIPPKAKADPRLAKMLWNGGVKPSLPHQVREPDQKLAATEAQAKADLAHRLSTVGLVSVLRDALQSLADNFHSTSPDQLSDILKMMATVVEGTASMMAFDFPHLARTLAEARMEARKSAAKGVPEAVKRGVLRAESLSSGLFDTEATDKVFASVPTIIQLPPPPQYKNGYYGTPTSGIQPSALLKLTEEIFKVVSKRNIHLSARHVRGGRQHLGGRTLTLQGEVCRVATKTTGVEVPDGEIWHTGSGSLRLPGHSPTTSVPLVLPEDPSGRPRRLHGGLEQVELYLPLPTPSNQDPPPRRTDPSGLLGPSPPSGTSVGDTTLVLSTQGVVPKPAIPGGSLPSGHGHLPTPLVTEVTRLEFLKAGLARRFLPSAVETMLKAHRPSSIKQYDSCWRRYQAFLRRGRVLQVSEKVVMDFLAWLGTATNRAPA</sequence>
<evidence type="ECO:0000313" key="3">
    <source>
        <dbReference type="EMBL" id="MPC32535.1"/>
    </source>
</evidence>
<evidence type="ECO:0000256" key="2">
    <source>
        <dbReference type="SAM" id="Phobius"/>
    </source>
</evidence>
<feature type="region of interest" description="Disordered" evidence="1">
    <location>
        <begin position="296"/>
        <end position="448"/>
    </location>
</feature>
<dbReference type="OrthoDB" id="7477527at2759"/>
<keyword evidence="2" id="KW-0472">Membrane</keyword>
<proteinExistence type="predicted"/>
<feature type="compositionally biased region" description="Low complexity" evidence="1">
    <location>
        <begin position="407"/>
        <end position="423"/>
    </location>
</feature>
<gene>
    <name evidence="3" type="ORF">E2C01_025852</name>
</gene>
<organism evidence="3 4">
    <name type="scientific">Portunus trituberculatus</name>
    <name type="common">Swimming crab</name>
    <name type="synonym">Neptunus trituberculatus</name>
    <dbReference type="NCBI Taxonomy" id="210409"/>
    <lineage>
        <taxon>Eukaryota</taxon>
        <taxon>Metazoa</taxon>
        <taxon>Ecdysozoa</taxon>
        <taxon>Arthropoda</taxon>
        <taxon>Crustacea</taxon>
        <taxon>Multicrustacea</taxon>
        <taxon>Malacostraca</taxon>
        <taxon>Eumalacostraca</taxon>
        <taxon>Eucarida</taxon>
        <taxon>Decapoda</taxon>
        <taxon>Pleocyemata</taxon>
        <taxon>Brachyura</taxon>
        <taxon>Eubrachyura</taxon>
        <taxon>Portunoidea</taxon>
        <taxon>Portunidae</taxon>
        <taxon>Portuninae</taxon>
        <taxon>Portunus</taxon>
    </lineage>
</organism>
<feature type="compositionally biased region" description="Basic residues" evidence="1">
    <location>
        <begin position="362"/>
        <end position="406"/>
    </location>
</feature>
<feature type="region of interest" description="Disordered" evidence="1">
    <location>
        <begin position="847"/>
        <end position="927"/>
    </location>
</feature>
<keyword evidence="4" id="KW-1185">Reference proteome</keyword>
<dbReference type="EMBL" id="VSRR010002647">
    <property type="protein sequence ID" value="MPC32535.1"/>
    <property type="molecule type" value="Genomic_DNA"/>
</dbReference>
<keyword evidence="2" id="KW-0812">Transmembrane</keyword>
<feature type="transmembrane region" description="Helical" evidence="2">
    <location>
        <begin position="23"/>
        <end position="44"/>
    </location>
</feature>
<evidence type="ECO:0000256" key="1">
    <source>
        <dbReference type="SAM" id="MobiDB-lite"/>
    </source>
</evidence>
<accession>A0A5B7EGL7</accession>
<feature type="compositionally biased region" description="Low complexity" evidence="1">
    <location>
        <begin position="913"/>
        <end position="927"/>
    </location>
</feature>
<name>A0A5B7EGL7_PORTR</name>
<evidence type="ECO:0000313" key="4">
    <source>
        <dbReference type="Proteomes" id="UP000324222"/>
    </source>
</evidence>
<reference evidence="3 4" key="1">
    <citation type="submission" date="2019-05" db="EMBL/GenBank/DDBJ databases">
        <title>Another draft genome of Portunus trituberculatus and its Hox gene families provides insights of decapod evolution.</title>
        <authorList>
            <person name="Jeong J.-H."/>
            <person name="Song I."/>
            <person name="Kim S."/>
            <person name="Choi T."/>
            <person name="Kim D."/>
            <person name="Ryu S."/>
            <person name="Kim W."/>
        </authorList>
    </citation>
    <scope>NUCLEOTIDE SEQUENCE [LARGE SCALE GENOMIC DNA]</scope>
    <source>
        <tissue evidence="3">Muscle</tissue>
    </source>
</reference>
<keyword evidence="2" id="KW-1133">Transmembrane helix</keyword>
<comment type="caution">
    <text evidence="3">The sequence shown here is derived from an EMBL/GenBank/DDBJ whole genome shotgun (WGS) entry which is preliminary data.</text>
</comment>
<dbReference type="AlphaFoldDB" id="A0A5B7EGL7"/>
<dbReference type="Proteomes" id="UP000324222">
    <property type="component" value="Unassembled WGS sequence"/>
</dbReference>
<feature type="compositionally biased region" description="Low complexity" evidence="1">
    <location>
        <begin position="296"/>
        <end position="314"/>
    </location>
</feature>
<protein>
    <submittedName>
        <fullName evidence="3">Uncharacterized protein</fullName>
    </submittedName>
</protein>